<dbReference type="InterPro" id="IPR052343">
    <property type="entry name" value="Retrotransposon-Effector_Assoc"/>
</dbReference>
<evidence type="ECO:0000256" key="1">
    <source>
        <dbReference type="SAM" id="MobiDB-lite"/>
    </source>
</evidence>
<feature type="domain" description="Reverse transcriptase" evidence="2">
    <location>
        <begin position="389"/>
        <end position="502"/>
    </location>
</feature>
<dbReference type="AlphaFoldDB" id="A0A2N9J675"/>
<dbReference type="Gene3D" id="3.60.10.10">
    <property type="entry name" value="Endonuclease/exonuclease/phosphatase"/>
    <property type="match status" value="1"/>
</dbReference>
<dbReference type="InterPro" id="IPR000477">
    <property type="entry name" value="RT_dom"/>
</dbReference>
<proteinExistence type="predicted"/>
<organism evidence="3">
    <name type="scientific">Fagus sylvatica</name>
    <name type="common">Beechnut</name>
    <dbReference type="NCBI Taxonomy" id="28930"/>
    <lineage>
        <taxon>Eukaryota</taxon>
        <taxon>Viridiplantae</taxon>
        <taxon>Streptophyta</taxon>
        <taxon>Embryophyta</taxon>
        <taxon>Tracheophyta</taxon>
        <taxon>Spermatophyta</taxon>
        <taxon>Magnoliopsida</taxon>
        <taxon>eudicotyledons</taxon>
        <taxon>Gunneridae</taxon>
        <taxon>Pentapetalae</taxon>
        <taxon>rosids</taxon>
        <taxon>fabids</taxon>
        <taxon>Fagales</taxon>
        <taxon>Fagaceae</taxon>
        <taxon>Fagus</taxon>
    </lineage>
</organism>
<evidence type="ECO:0000259" key="2">
    <source>
        <dbReference type="Pfam" id="PF00078"/>
    </source>
</evidence>
<gene>
    <name evidence="3" type="ORF">FSB_LOCUS59902</name>
</gene>
<sequence length="517" mass="58713">MKGAMVLCDSHDVIDPLYVGPHVEILDPSNCVDRLWGSLSERMLELKDGQWVAIPLSLIRSPCKDVEEQRELAIQPIINEEGMGSESEVESSKRCDSGQDTPKSPCVMETLTEFGLVLGASFEGFEEEMTKILQSIEERRNTCDGKSDVRKQVLKYAGKGSKELKNLISTINYEAGSSRNKGGILLMWDTRVVEKIDDATSLFSASCKFKSVITHHEWVFSGVYGPQSNKERLLKWEELVGLTSWWGSPWCIEGDFNVTRFPSDAQVGSTLLQQCKGFSDFISSFGFDGPSFRKGEMSTDPNAISEAIVHFYNRMYTEDMSWRPKLDGLDFFMIPVKDATWLDRPFDEEEVEGVLRGFNGDKALVPDGFPMTFFQICRYIVRNDIMEVKDFRPISLVGAMYKIISKVLANRLRTILPKLISSSQNTFVQRRQIIDSVLIANEILDSRSKQGTPGVLCKLDIAKAYNHVNWEFLIYLLKRCGFSMKWCDWIWYCISPVRFSILVNGCPECFFESSRGI</sequence>
<reference evidence="3" key="1">
    <citation type="submission" date="2018-02" db="EMBL/GenBank/DDBJ databases">
        <authorList>
            <person name="Cohen D.B."/>
            <person name="Kent A.D."/>
        </authorList>
    </citation>
    <scope>NUCLEOTIDE SEQUENCE</scope>
</reference>
<evidence type="ECO:0000313" key="3">
    <source>
        <dbReference type="EMBL" id="SPD32020.1"/>
    </source>
</evidence>
<feature type="region of interest" description="Disordered" evidence="1">
    <location>
        <begin position="79"/>
        <end position="102"/>
    </location>
</feature>
<dbReference type="PANTHER" id="PTHR46890">
    <property type="entry name" value="NON-LTR RETROLELEMENT REVERSE TRANSCRIPTASE-LIKE PROTEIN-RELATED"/>
    <property type="match status" value="1"/>
</dbReference>
<protein>
    <recommendedName>
        <fullName evidence="2">Reverse transcriptase domain-containing protein</fullName>
    </recommendedName>
</protein>
<dbReference type="InterPro" id="IPR036691">
    <property type="entry name" value="Endo/exonu/phosph_ase_sf"/>
</dbReference>
<name>A0A2N9J675_FAGSY</name>
<dbReference type="EMBL" id="OIVN01006384">
    <property type="protein sequence ID" value="SPD32020.1"/>
    <property type="molecule type" value="Genomic_DNA"/>
</dbReference>
<dbReference type="SUPFAM" id="SSF56219">
    <property type="entry name" value="DNase I-like"/>
    <property type="match status" value="1"/>
</dbReference>
<accession>A0A2N9J675</accession>
<dbReference type="Pfam" id="PF00078">
    <property type="entry name" value="RVT_1"/>
    <property type="match status" value="1"/>
</dbReference>
<dbReference type="PANTHER" id="PTHR46890:SF50">
    <property type="entry name" value="RNA-DIRECTED DNA POLYMERASE, EUKARYOTA, REVERSE TRANSCRIPTASE ZINC-BINDING DOMAIN PROTEIN-RELATED"/>
    <property type="match status" value="1"/>
</dbReference>